<proteinExistence type="predicted"/>
<feature type="domain" description="HTH gntR-type" evidence="5">
    <location>
        <begin position="4"/>
        <end position="72"/>
    </location>
</feature>
<dbReference type="Pfam" id="PF00392">
    <property type="entry name" value="GntR"/>
    <property type="match status" value="1"/>
</dbReference>
<name>A0ABS4TNA6_9PSEU</name>
<dbReference type="InterPro" id="IPR036271">
    <property type="entry name" value="Tet_transcr_reg_TetR-rel_C_sf"/>
</dbReference>
<dbReference type="Gene3D" id="1.10.10.60">
    <property type="entry name" value="Homeodomain-like"/>
    <property type="match status" value="1"/>
</dbReference>
<keyword evidence="2 4" id="KW-0238">DNA-binding</keyword>
<evidence type="ECO:0000256" key="3">
    <source>
        <dbReference type="ARBA" id="ARBA00023163"/>
    </source>
</evidence>
<accession>A0ABS4TNA6</accession>
<dbReference type="PROSITE" id="PS50949">
    <property type="entry name" value="HTH_GNTR"/>
    <property type="match status" value="1"/>
</dbReference>
<evidence type="ECO:0000256" key="1">
    <source>
        <dbReference type="ARBA" id="ARBA00023015"/>
    </source>
</evidence>
<dbReference type="InterPro" id="IPR004111">
    <property type="entry name" value="Repressor_TetR_C"/>
</dbReference>
<dbReference type="SUPFAM" id="SSF46785">
    <property type="entry name" value="Winged helix' DNA-binding domain"/>
    <property type="match status" value="1"/>
</dbReference>
<evidence type="ECO:0000313" key="7">
    <source>
        <dbReference type="EMBL" id="MBP2325376.1"/>
    </source>
</evidence>
<evidence type="ECO:0000259" key="5">
    <source>
        <dbReference type="PROSITE" id="PS50949"/>
    </source>
</evidence>
<dbReference type="Proteomes" id="UP001519332">
    <property type="component" value="Unassembled WGS sequence"/>
</dbReference>
<dbReference type="PANTHER" id="PTHR44846">
    <property type="entry name" value="MANNOSYL-D-GLYCERATE TRANSPORT/METABOLISM SYSTEM REPRESSOR MNGR-RELATED"/>
    <property type="match status" value="1"/>
</dbReference>
<evidence type="ECO:0000259" key="6">
    <source>
        <dbReference type="PROSITE" id="PS50977"/>
    </source>
</evidence>
<dbReference type="RefSeq" id="WP_209642582.1">
    <property type="nucleotide sequence ID" value="NZ_JAGINW010000001.1"/>
</dbReference>
<dbReference type="EMBL" id="JAGINW010000001">
    <property type="protein sequence ID" value="MBP2325376.1"/>
    <property type="molecule type" value="Genomic_DNA"/>
</dbReference>
<feature type="domain" description="HTH tetR-type" evidence="6">
    <location>
        <begin position="92"/>
        <end position="152"/>
    </location>
</feature>
<organism evidence="7 8">
    <name type="scientific">Kibdelosporangium banguiense</name>
    <dbReference type="NCBI Taxonomy" id="1365924"/>
    <lineage>
        <taxon>Bacteria</taxon>
        <taxon>Bacillati</taxon>
        <taxon>Actinomycetota</taxon>
        <taxon>Actinomycetes</taxon>
        <taxon>Pseudonocardiales</taxon>
        <taxon>Pseudonocardiaceae</taxon>
        <taxon>Kibdelosporangium</taxon>
    </lineage>
</organism>
<evidence type="ECO:0000256" key="4">
    <source>
        <dbReference type="PROSITE-ProRule" id="PRU00335"/>
    </source>
</evidence>
<keyword evidence="8" id="KW-1185">Reference proteome</keyword>
<gene>
    <name evidence="7" type="ORF">JOF56_005761</name>
</gene>
<dbReference type="Pfam" id="PF02909">
    <property type="entry name" value="TetR_C_1"/>
    <property type="match status" value="1"/>
</dbReference>
<dbReference type="SMART" id="SM00345">
    <property type="entry name" value="HTH_GNTR"/>
    <property type="match status" value="1"/>
</dbReference>
<dbReference type="InterPro" id="IPR036388">
    <property type="entry name" value="WH-like_DNA-bd_sf"/>
</dbReference>
<evidence type="ECO:0000256" key="2">
    <source>
        <dbReference type="ARBA" id="ARBA00023125"/>
    </source>
</evidence>
<dbReference type="InterPro" id="IPR000524">
    <property type="entry name" value="Tscrpt_reg_HTH_GntR"/>
</dbReference>
<dbReference type="PANTHER" id="PTHR44846:SF17">
    <property type="entry name" value="GNTR-FAMILY TRANSCRIPTIONAL REGULATOR"/>
    <property type="match status" value="1"/>
</dbReference>
<dbReference type="InterPro" id="IPR036390">
    <property type="entry name" value="WH_DNA-bd_sf"/>
</dbReference>
<dbReference type="Gene3D" id="1.10.357.10">
    <property type="entry name" value="Tetracycline Repressor, domain 2"/>
    <property type="match status" value="1"/>
</dbReference>
<dbReference type="SUPFAM" id="SSF46689">
    <property type="entry name" value="Homeodomain-like"/>
    <property type="match status" value="1"/>
</dbReference>
<dbReference type="PROSITE" id="PS50977">
    <property type="entry name" value="HTH_TETR_2"/>
    <property type="match status" value="1"/>
</dbReference>
<sequence length="314" mass="34101">MPPEPRYLGIADELRRRITQGELVPGAKVPSVRKIAAEWGVATATAAKALDTLSQAGLVRAEPRSGFVVADAKRAAPKQPQSVRLPTPRNQDLTRERLVRTAIEIADAEGLAALSMRSVTARLGITAMAPYRHVRSKDELVVLMADAAFGERGYPAKAPADWRACLEIGARTLWSLYRRHPWLAQLGPITRPMPLPNLAVHAEWALAALSGFGLSAAALCDLHVLFFSYIQGIAIHLEREQQAFSMSGLSEDQWMDAHEGALQAVTGMGRYPTFAGMLGTLSVEGYDLVLDDLFELGLRSLLDGLAIRFGQPDG</sequence>
<reference evidence="7 8" key="1">
    <citation type="submission" date="2021-03" db="EMBL/GenBank/DDBJ databases">
        <title>Sequencing the genomes of 1000 actinobacteria strains.</title>
        <authorList>
            <person name="Klenk H.-P."/>
        </authorList>
    </citation>
    <scope>NUCLEOTIDE SEQUENCE [LARGE SCALE GENOMIC DNA]</scope>
    <source>
        <strain evidence="7 8">DSM 46670</strain>
    </source>
</reference>
<dbReference type="GO" id="GO:0003677">
    <property type="term" value="F:DNA binding"/>
    <property type="evidence" value="ECO:0007669"/>
    <property type="project" value="UniProtKB-KW"/>
</dbReference>
<protein>
    <submittedName>
        <fullName evidence="7">DNA-binding transcriptional regulator YhcF (GntR family)</fullName>
    </submittedName>
</protein>
<comment type="caution">
    <text evidence="7">The sequence shown here is derived from an EMBL/GenBank/DDBJ whole genome shotgun (WGS) entry which is preliminary data.</text>
</comment>
<dbReference type="InterPro" id="IPR001647">
    <property type="entry name" value="HTH_TetR"/>
</dbReference>
<dbReference type="CDD" id="cd07377">
    <property type="entry name" value="WHTH_GntR"/>
    <property type="match status" value="1"/>
</dbReference>
<dbReference type="InterPro" id="IPR050679">
    <property type="entry name" value="Bact_HTH_transcr_reg"/>
</dbReference>
<feature type="DNA-binding region" description="H-T-H motif" evidence="4">
    <location>
        <begin position="115"/>
        <end position="134"/>
    </location>
</feature>
<dbReference type="SUPFAM" id="SSF48498">
    <property type="entry name" value="Tetracyclin repressor-like, C-terminal domain"/>
    <property type="match status" value="1"/>
</dbReference>
<keyword evidence="1" id="KW-0805">Transcription regulation</keyword>
<dbReference type="InterPro" id="IPR009057">
    <property type="entry name" value="Homeodomain-like_sf"/>
</dbReference>
<evidence type="ECO:0000313" key="8">
    <source>
        <dbReference type="Proteomes" id="UP001519332"/>
    </source>
</evidence>
<dbReference type="Gene3D" id="1.10.10.10">
    <property type="entry name" value="Winged helix-like DNA-binding domain superfamily/Winged helix DNA-binding domain"/>
    <property type="match status" value="1"/>
</dbReference>
<keyword evidence="3" id="KW-0804">Transcription</keyword>